<proteinExistence type="predicted"/>
<evidence type="ECO:0000259" key="2">
    <source>
        <dbReference type="Pfam" id="PF00892"/>
    </source>
</evidence>
<gene>
    <name evidence="3" type="ORF">GQE98_06615</name>
</gene>
<feature type="transmembrane region" description="Helical" evidence="1">
    <location>
        <begin position="50"/>
        <end position="68"/>
    </location>
</feature>
<feature type="transmembrane region" description="Helical" evidence="1">
    <location>
        <begin position="133"/>
        <end position="151"/>
    </location>
</feature>
<name>A0A6L8W5A0_9PROT</name>
<protein>
    <submittedName>
        <fullName evidence="3">EamA family transporter</fullName>
    </submittedName>
</protein>
<evidence type="ECO:0000313" key="4">
    <source>
        <dbReference type="Proteomes" id="UP000476030"/>
    </source>
</evidence>
<keyword evidence="1" id="KW-0812">Transmembrane</keyword>
<feature type="transmembrane region" description="Helical" evidence="1">
    <location>
        <begin position="106"/>
        <end position="124"/>
    </location>
</feature>
<feature type="domain" description="EamA" evidence="2">
    <location>
        <begin position="157"/>
        <end position="285"/>
    </location>
</feature>
<accession>A0A6L8W5A0</accession>
<dbReference type="GO" id="GO:0016020">
    <property type="term" value="C:membrane"/>
    <property type="evidence" value="ECO:0007669"/>
    <property type="project" value="InterPro"/>
</dbReference>
<feature type="transmembrane region" description="Helical" evidence="1">
    <location>
        <begin position="157"/>
        <end position="175"/>
    </location>
</feature>
<feature type="transmembrane region" description="Helical" evidence="1">
    <location>
        <begin position="187"/>
        <end position="207"/>
    </location>
</feature>
<reference evidence="3 4" key="1">
    <citation type="submission" date="2019-12" db="EMBL/GenBank/DDBJ databases">
        <title>Snethiella sp. nov. sp. isolated from sea sand.</title>
        <authorList>
            <person name="Kim J."/>
            <person name="Jeong S.E."/>
            <person name="Jung H.S."/>
            <person name="Jeon C.O."/>
        </authorList>
    </citation>
    <scope>NUCLEOTIDE SEQUENCE [LARGE SCALE GENOMIC DNA]</scope>
    <source>
        <strain evidence="3 4">DP05</strain>
    </source>
</reference>
<dbReference type="EMBL" id="WTUW01000002">
    <property type="protein sequence ID" value="MZR30306.1"/>
    <property type="molecule type" value="Genomic_DNA"/>
</dbReference>
<dbReference type="PANTHER" id="PTHR22911">
    <property type="entry name" value="ACYL-MALONYL CONDENSING ENZYME-RELATED"/>
    <property type="match status" value="1"/>
</dbReference>
<dbReference type="AlphaFoldDB" id="A0A6L8W5A0"/>
<dbReference type="RefSeq" id="WP_161314900.1">
    <property type="nucleotide sequence ID" value="NZ_WTUW01000002.1"/>
</dbReference>
<dbReference type="Gene3D" id="1.10.3730.20">
    <property type="match status" value="1"/>
</dbReference>
<keyword evidence="1" id="KW-0472">Membrane</keyword>
<dbReference type="InterPro" id="IPR037185">
    <property type="entry name" value="EmrE-like"/>
</dbReference>
<keyword evidence="1" id="KW-1133">Transmembrane helix</keyword>
<feature type="transmembrane region" description="Helical" evidence="1">
    <location>
        <begin position="213"/>
        <end position="232"/>
    </location>
</feature>
<comment type="caution">
    <text evidence="3">The sequence shown here is derived from an EMBL/GenBank/DDBJ whole genome shotgun (WGS) entry which is preliminary data.</text>
</comment>
<organism evidence="3 4">
    <name type="scientific">Sneathiella litorea</name>
    <dbReference type="NCBI Taxonomy" id="2606216"/>
    <lineage>
        <taxon>Bacteria</taxon>
        <taxon>Pseudomonadati</taxon>
        <taxon>Pseudomonadota</taxon>
        <taxon>Alphaproteobacteria</taxon>
        <taxon>Sneathiellales</taxon>
        <taxon>Sneathiellaceae</taxon>
        <taxon>Sneathiella</taxon>
    </lineage>
</organism>
<dbReference type="Proteomes" id="UP000476030">
    <property type="component" value="Unassembled WGS sequence"/>
</dbReference>
<dbReference type="PANTHER" id="PTHR22911:SF103">
    <property type="entry name" value="BLR2811 PROTEIN"/>
    <property type="match status" value="1"/>
</dbReference>
<feature type="transmembrane region" description="Helical" evidence="1">
    <location>
        <begin position="80"/>
        <end position="100"/>
    </location>
</feature>
<keyword evidence="4" id="KW-1185">Reference proteome</keyword>
<dbReference type="Pfam" id="PF00892">
    <property type="entry name" value="EamA"/>
    <property type="match status" value="2"/>
</dbReference>
<evidence type="ECO:0000256" key="1">
    <source>
        <dbReference type="SAM" id="Phobius"/>
    </source>
</evidence>
<dbReference type="SUPFAM" id="SSF103481">
    <property type="entry name" value="Multidrug resistance efflux transporter EmrE"/>
    <property type="match status" value="2"/>
</dbReference>
<sequence length="295" mass="32616">MTAPSTSAESTFSYKGIFLFCTAIFFFAVMDTTVKYANETYPPAQVVWARYFFHSVLMAAILLPKHGVQLIKTNRLKMQLVRSIFLLLATVCFFTAVKYVPLADAAALGATSPLFVILFSVILLKEKVNARRWAAVAIGFGGAMIVLRPGMLEVHPALFLVIGTSIFYALYQIATRFLSGIDSPATTITYSALIGTIGMSFVVPFFWVTPDLMGWLMLGVIGFIGGFSHFIIIKAFDYTEASTVAPFQYTQLIWLAIFGYLVFGNFPDNFTILGAAIIVASGLYILYRERQIKGE</sequence>
<feature type="domain" description="EamA" evidence="2">
    <location>
        <begin position="15"/>
        <end position="147"/>
    </location>
</feature>
<feature type="transmembrane region" description="Helical" evidence="1">
    <location>
        <begin position="12"/>
        <end position="30"/>
    </location>
</feature>
<evidence type="ECO:0000313" key="3">
    <source>
        <dbReference type="EMBL" id="MZR30306.1"/>
    </source>
</evidence>
<feature type="transmembrane region" description="Helical" evidence="1">
    <location>
        <begin position="269"/>
        <end position="287"/>
    </location>
</feature>
<feature type="transmembrane region" description="Helical" evidence="1">
    <location>
        <begin position="244"/>
        <end position="263"/>
    </location>
</feature>
<dbReference type="InterPro" id="IPR000620">
    <property type="entry name" value="EamA_dom"/>
</dbReference>